<evidence type="ECO:0000256" key="7">
    <source>
        <dbReference type="ARBA" id="ARBA00023235"/>
    </source>
</evidence>
<evidence type="ECO:0000313" key="10">
    <source>
        <dbReference type="Proteomes" id="UP001232536"/>
    </source>
</evidence>
<organism evidence="9 10">
    <name type="scientific">Actinotalea lenta</name>
    <dbReference type="NCBI Taxonomy" id="3064654"/>
    <lineage>
        <taxon>Bacteria</taxon>
        <taxon>Bacillati</taxon>
        <taxon>Actinomycetota</taxon>
        <taxon>Actinomycetes</taxon>
        <taxon>Micrococcales</taxon>
        <taxon>Cellulomonadaceae</taxon>
        <taxon>Actinotalea</taxon>
    </lineage>
</organism>
<dbReference type="InterPro" id="IPR017825">
    <property type="entry name" value="Lycopene_cyclase_dom"/>
</dbReference>
<proteinExistence type="predicted"/>
<keyword evidence="7" id="KW-0413">Isomerase</keyword>
<evidence type="ECO:0000313" key="9">
    <source>
        <dbReference type="EMBL" id="MDO8106302.1"/>
    </source>
</evidence>
<evidence type="ECO:0000256" key="5">
    <source>
        <dbReference type="ARBA" id="ARBA00022989"/>
    </source>
</evidence>
<evidence type="ECO:0000256" key="1">
    <source>
        <dbReference type="ARBA" id="ARBA00004141"/>
    </source>
</evidence>
<evidence type="ECO:0000256" key="2">
    <source>
        <dbReference type="ARBA" id="ARBA00004829"/>
    </source>
</evidence>
<comment type="caution">
    <text evidence="9">The sequence shown here is derived from an EMBL/GenBank/DDBJ whole genome shotgun (WGS) entry which is preliminary data.</text>
</comment>
<feature type="transmembrane region" description="Helical" evidence="8">
    <location>
        <begin position="80"/>
        <end position="97"/>
    </location>
</feature>
<gene>
    <name evidence="9" type="ORF">Q6348_03725</name>
</gene>
<comment type="subcellular location">
    <subcellularLocation>
        <location evidence="1">Membrane</location>
        <topology evidence="1">Multi-pass membrane protein</topology>
    </subcellularLocation>
</comment>
<comment type="pathway">
    <text evidence="2">Carotenoid biosynthesis.</text>
</comment>
<dbReference type="Proteomes" id="UP001232536">
    <property type="component" value="Unassembled WGS sequence"/>
</dbReference>
<accession>A0ABT9DBH7</accession>
<evidence type="ECO:0000256" key="4">
    <source>
        <dbReference type="ARBA" id="ARBA00022746"/>
    </source>
</evidence>
<reference evidence="9 10" key="1">
    <citation type="submission" date="2023-07" db="EMBL/GenBank/DDBJ databases">
        <title>Description of novel actinomycetes strains, isolated from tidal flat sediment.</title>
        <authorList>
            <person name="Lu C."/>
        </authorList>
    </citation>
    <scope>NUCLEOTIDE SEQUENCE [LARGE SCALE GENOMIC DNA]</scope>
    <source>
        <strain evidence="9 10">SYSU T00b441</strain>
    </source>
</reference>
<feature type="transmembrane region" description="Helical" evidence="8">
    <location>
        <begin position="34"/>
        <end position="60"/>
    </location>
</feature>
<evidence type="ECO:0000256" key="3">
    <source>
        <dbReference type="ARBA" id="ARBA00022692"/>
    </source>
</evidence>
<keyword evidence="10" id="KW-1185">Reference proteome</keyword>
<protein>
    <submittedName>
        <fullName evidence="9">Lycopene cyclase domain-containing protein</fullName>
    </submittedName>
</protein>
<keyword evidence="6 8" id="KW-0472">Membrane</keyword>
<sequence length="111" mass="11967">MRFAYAAVLLVSIAGMLVLDRRHRLVVFAAPLRALAVLTIGVGFFLVWDLAGIGLRIFFVGDGPYQSGVRLAPELPIEEVGFLLLLCHLALVLAAVAERVRRARRGAGAGE</sequence>
<dbReference type="NCBIfam" id="TIGR03462">
    <property type="entry name" value="CarR_dom_SF"/>
    <property type="match status" value="1"/>
</dbReference>
<keyword evidence="4" id="KW-0125">Carotenoid biosynthesis</keyword>
<feature type="transmembrane region" description="Helical" evidence="8">
    <location>
        <begin position="6"/>
        <end position="22"/>
    </location>
</feature>
<keyword evidence="5 8" id="KW-1133">Transmembrane helix</keyword>
<evidence type="ECO:0000256" key="8">
    <source>
        <dbReference type="SAM" id="Phobius"/>
    </source>
</evidence>
<dbReference type="RefSeq" id="WP_304599978.1">
    <property type="nucleotide sequence ID" value="NZ_JAUQYO010000001.1"/>
</dbReference>
<keyword evidence="3 8" id="KW-0812">Transmembrane</keyword>
<evidence type="ECO:0000256" key="6">
    <source>
        <dbReference type="ARBA" id="ARBA00023136"/>
    </source>
</evidence>
<name>A0ABT9DBH7_9CELL</name>
<dbReference type="EMBL" id="JAUQYP010000001">
    <property type="protein sequence ID" value="MDO8106302.1"/>
    <property type="molecule type" value="Genomic_DNA"/>
</dbReference>